<dbReference type="InterPro" id="IPR029044">
    <property type="entry name" value="Nucleotide-diphossugar_trans"/>
</dbReference>
<protein>
    <recommendedName>
        <fullName evidence="2">Nucleotidyl transferase domain-containing protein</fullName>
    </recommendedName>
</protein>
<gene>
    <name evidence="1" type="ORF">LCGC14_2522380</name>
</gene>
<evidence type="ECO:0008006" key="2">
    <source>
        <dbReference type="Google" id="ProtNLM"/>
    </source>
</evidence>
<dbReference type="AlphaFoldDB" id="A0A0F9AWH1"/>
<organism evidence="1">
    <name type="scientific">marine sediment metagenome</name>
    <dbReference type="NCBI Taxonomy" id="412755"/>
    <lineage>
        <taxon>unclassified sequences</taxon>
        <taxon>metagenomes</taxon>
        <taxon>ecological metagenomes</taxon>
    </lineage>
</organism>
<comment type="caution">
    <text evidence="1">The sequence shown here is derived from an EMBL/GenBank/DDBJ whole genome shotgun (WGS) entry which is preliminary data.</text>
</comment>
<name>A0A0F9AWH1_9ZZZZ</name>
<evidence type="ECO:0000313" key="1">
    <source>
        <dbReference type="EMBL" id="KKL13775.1"/>
    </source>
</evidence>
<reference evidence="1" key="1">
    <citation type="journal article" date="2015" name="Nature">
        <title>Complex archaea that bridge the gap between prokaryotes and eukaryotes.</title>
        <authorList>
            <person name="Spang A."/>
            <person name="Saw J.H."/>
            <person name="Jorgensen S.L."/>
            <person name="Zaremba-Niedzwiedzka K."/>
            <person name="Martijn J."/>
            <person name="Lind A.E."/>
            <person name="van Eijk R."/>
            <person name="Schleper C."/>
            <person name="Guy L."/>
            <person name="Ettema T.J."/>
        </authorList>
    </citation>
    <scope>NUCLEOTIDE SEQUENCE</scope>
</reference>
<dbReference type="SUPFAM" id="SSF53448">
    <property type="entry name" value="Nucleotide-diphospho-sugar transferases"/>
    <property type="match status" value="1"/>
</dbReference>
<dbReference type="EMBL" id="LAZR01040725">
    <property type="protein sequence ID" value="KKL13775.1"/>
    <property type="molecule type" value="Genomic_DNA"/>
</dbReference>
<feature type="non-terminal residue" evidence="1">
    <location>
        <position position="1"/>
    </location>
</feature>
<dbReference type="Gene3D" id="3.90.550.10">
    <property type="entry name" value="Spore Coat Polysaccharide Biosynthesis Protein SpsA, Chain A"/>
    <property type="match status" value="1"/>
</dbReference>
<sequence length="230" mass="26784">NNINNILKLGIKQIAIVIGHLGYKIKDFISRLSEDNKSLQDMLLIIDSENVYKLGPLFSFLSITKNKNFFNQKKNYLLIPGDTIFDFPILAELMRIIIKKNNMIQDYPFIFYRNIDVAKLNELYGESKIISIVDIETSSLNKKLVKISQLDIQQLSYNETIKQVIPIFLLNYNIIRKISKTKIPKKTVWEMLNVVVENGNEILAYEINATYDFYDIDNIKDILRVKKKGQ</sequence>
<proteinExistence type="predicted"/>
<accession>A0A0F9AWH1</accession>